<comment type="caution">
    <text evidence="3">The sequence shown here is derived from an EMBL/GenBank/DDBJ whole genome shotgun (WGS) entry which is preliminary data.</text>
</comment>
<gene>
    <name evidence="3" type="ORF">E1B28_006374</name>
</gene>
<protein>
    <recommendedName>
        <fullName evidence="2">BTB domain-containing protein</fullName>
    </recommendedName>
</protein>
<sequence>MPILTGYTRNSFADFRSRRSSPTRSNSPPHRSDKKSQSNQSPPTPVEEHSRFYFDDDIVSFIVENRVKIRIHKHFLARESSFFRGVFASGPRGPENTYVVNGLSINEFESLLSFFYDGMYLLSPTTAPIQSWVDILSIATQYDLPKVREHAIIAIDTCQSFASSSNCLSPAEIIHVADKYGVEKWLKPAYLALCEREVPLSKEEAAKIGMEKVVMIAHARERLLRIKLDAIQVDAAGIKEEEPNSRSLPSDTDSASQPKLRPGWRTVQRQPHSSRVHTSLDPAWGSPPPRSPPVSPRFPPGQTTTSPWSSASDGTWRLLSKDLPPPATTQSSSSVGPPVPLADGNLRESSTIDGGNNIFQALFGTDGRGTV</sequence>
<evidence type="ECO:0000313" key="4">
    <source>
        <dbReference type="Proteomes" id="UP001049176"/>
    </source>
</evidence>
<dbReference type="OrthoDB" id="3223751at2759"/>
<feature type="compositionally biased region" description="Polar residues" evidence="1">
    <location>
        <begin position="245"/>
        <end position="257"/>
    </location>
</feature>
<dbReference type="EMBL" id="CM032183">
    <property type="protein sequence ID" value="KAG7095652.1"/>
    <property type="molecule type" value="Genomic_DNA"/>
</dbReference>
<keyword evidence="4" id="KW-1185">Reference proteome</keyword>
<dbReference type="RefSeq" id="XP_043012122.1">
    <property type="nucleotide sequence ID" value="XM_043151029.1"/>
</dbReference>
<dbReference type="CDD" id="cd18186">
    <property type="entry name" value="BTB_POZ_ZBTB_KLHL-like"/>
    <property type="match status" value="1"/>
</dbReference>
<evidence type="ECO:0000256" key="1">
    <source>
        <dbReference type="SAM" id="MobiDB-lite"/>
    </source>
</evidence>
<dbReference type="InterPro" id="IPR011333">
    <property type="entry name" value="SKP1/BTB/POZ_sf"/>
</dbReference>
<feature type="compositionally biased region" description="Pro residues" evidence="1">
    <location>
        <begin position="285"/>
        <end position="299"/>
    </location>
</feature>
<dbReference type="GeneID" id="66075450"/>
<dbReference type="Gene3D" id="3.30.710.10">
    <property type="entry name" value="Potassium Channel Kv1.1, Chain A"/>
    <property type="match status" value="1"/>
</dbReference>
<dbReference type="SUPFAM" id="SSF54695">
    <property type="entry name" value="POZ domain"/>
    <property type="match status" value="1"/>
</dbReference>
<feature type="region of interest" description="Disordered" evidence="1">
    <location>
        <begin position="240"/>
        <end position="354"/>
    </location>
</feature>
<dbReference type="KEGG" id="more:E1B28_006374"/>
<organism evidence="3 4">
    <name type="scientific">Marasmius oreades</name>
    <name type="common">fairy-ring Marasmius</name>
    <dbReference type="NCBI Taxonomy" id="181124"/>
    <lineage>
        <taxon>Eukaryota</taxon>
        <taxon>Fungi</taxon>
        <taxon>Dikarya</taxon>
        <taxon>Basidiomycota</taxon>
        <taxon>Agaricomycotina</taxon>
        <taxon>Agaricomycetes</taxon>
        <taxon>Agaricomycetidae</taxon>
        <taxon>Agaricales</taxon>
        <taxon>Marasmiineae</taxon>
        <taxon>Marasmiaceae</taxon>
        <taxon>Marasmius</taxon>
    </lineage>
</organism>
<accession>A0A9P7S5D6</accession>
<proteinExistence type="predicted"/>
<dbReference type="Pfam" id="PF00651">
    <property type="entry name" value="BTB"/>
    <property type="match status" value="1"/>
</dbReference>
<evidence type="ECO:0000313" key="3">
    <source>
        <dbReference type="EMBL" id="KAG7095652.1"/>
    </source>
</evidence>
<feature type="domain" description="BTB" evidence="2">
    <location>
        <begin position="57"/>
        <end position="124"/>
    </location>
</feature>
<evidence type="ECO:0000259" key="2">
    <source>
        <dbReference type="PROSITE" id="PS50097"/>
    </source>
</evidence>
<dbReference type="SMART" id="SM00225">
    <property type="entry name" value="BTB"/>
    <property type="match status" value="1"/>
</dbReference>
<dbReference type="AlphaFoldDB" id="A0A9P7S5D6"/>
<name>A0A9P7S5D6_9AGAR</name>
<dbReference type="PROSITE" id="PS50097">
    <property type="entry name" value="BTB"/>
    <property type="match status" value="1"/>
</dbReference>
<feature type="compositionally biased region" description="Polar residues" evidence="1">
    <location>
        <begin position="301"/>
        <end position="313"/>
    </location>
</feature>
<dbReference type="InterPro" id="IPR000210">
    <property type="entry name" value="BTB/POZ_dom"/>
</dbReference>
<reference evidence="3" key="1">
    <citation type="journal article" date="2021" name="Genome Biol. Evol.">
        <title>The assembled and annotated genome of the fairy-ring fungus Marasmius oreades.</title>
        <authorList>
            <person name="Hiltunen M."/>
            <person name="Ament-Velasquez S.L."/>
            <person name="Johannesson H."/>
        </authorList>
    </citation>
    <scope>NUCLEOTIDE SEQUENCE</scope>
    <source>
        <strain evidence="3">03SP1</strain>
    </source>
</reference>
<feature type="compositionally biased region" description="Polar residues" evidence="1">
    <location>
        <begin position="267"/>
        <end position="277"/>
    </location>
</feature>
<feature type="compositionally biased region" description="Low complexity" evidence="1">
    <location>
        <begin position="20"/>
        <end position="29"/>
    </location>
</feature>
<dbReference type="Proteomes" id="UP001049176">
    <property type="component" value="Chromosome 3"/>
</dbReference>
<feature type="region of interest" description="Disordered" evidence="1">
    <location>
        <begin position="1"/>
        <end position="48"/>
    </location>
</feature>